<reference evidence="1" key="1">
    <citation type="journal article" date="2015" name="Nature">
        <title>Complex archaea that bridge the gap between prokaryotes and eukaryotes.</title>
        <authorList>
            <person name="Spang A."/>
            <person name="Saw J.H."/>
            <person name="Jorgensen S.L."/>
            <person name="Zaremba-Niedzwiedzka K."/>
            <person name="Martijn J."/>
            <person name="Lind A.E."/>
            <person name="van Eijk R."/>
            <person name="Schleper C."/>
            <person name="Guy L."/>
            <person name="Ettema T.J."/>
        </authorList>
    </citation>
    <scope>NUCLEOTIDE SEQUENCE</scope>
</reference>
<proteinExistence type="predicted"/>
<accession>A0A0F9S0T1</accession>
<gene>
    <name evidence="1" type="ORF">LCGC14_0578230</name>
</gene>
<sequence length="128" mass="14745">MLQTRTLADLKLEGCKPSTSSKVKPSREKRIYKQLSSNPDWLKDQQQLEISEFKTVKRYLDYFEFSQHITKVFAFVNDNGDVVLKRFRHECATGSKNFHVVDGKTVEIATNVFIITGDGEDFQVIHTS</sequence>
<dbReference type="AlphaFoldDB" id="A0A0F9S0T1"/>
<evidence type="ECO:0000313" key="1">
    <source>
        <dbReference type="EMBL" id="KKN55832.1"/>
    </source>
</evidence>
<name>A0A0F9S0T1_9ZZZZ</name>
<dbReference type="EMBL" id="LAZR01000869">
    <property type="protein sequence ID" value="KKN55832.1"/>
    <property type="molecule type" value="Genomic_DNA"/>
</dbReference>
<organism evidence="1">
    <name type="scientific">marine sediment metagenome</name>
    <dbReference type="NCBI Taxonomy" id="412755"/>
    <lineage>
        <taxon>unclassified sequences</taxon>
        <taxon>metagenomes</taxon>
        <taxon>ecological metagenomes</taxon>
    </lineage>
</organism>
<protein>
    <submittedName>
        <fullName evidence="1">Uncharacterized protein</fullName>
    </submittedName>
</protein>
<comment type="caution">
    <text evidence="1">The sequence shown here is derived from an EMBL/GenBank/DDBJ whole genome shotgun (WGS) entry which is preliminary data.</text>
</comment>